<reference evidence="1" key="1">
    <citation type="submission" date="2021-01" db="EMBL/GenBank/DDBJ databases">
        <authorList>
            <consortium name="Genoscope - CEA"/>
            <person name="William W."/>
        </authorList>
    </citation>
    <scope>NUCLEOTIDE SEQUENCE</scope>
</reference>
<dbReference type="EMBL" id="CAJJDN010000006">
    <property type="protein sequence ID" value="CAD8052516.1"/>
    <property type="molecule type" value="Genomic_DNA"/>
</dbReference>
<evidence type="ECO:0000313" key="1">
    <source>
        <dbReference type="EMBL" id="CAD8052516.1"/>
    </source>
</evidence>
<gene>
    <name evidence="1" type="ORF">PSON_ATCC_30995.1.T0060493</name>
</gene>
<protein>
    <submittedName>
        <fullName evidence="1">Uncharacterized protein</fullName>
    </submittedName>
</protein>
<dbReference type="AlphaFoldDB" id="A0A8S1KHD6"/>
<accession>A0A8S1KHD6</accession>
<evidence type="ECO:0000313" key="2">
    <source>
        <dbReference type="Proteomes" id="UP000692954"/>
    </source>
</evidence>
<organism evidence="1 2">
    <name type="scientific">Paramecium sonneborni</name>
    <dbReference type="NCBI Taxonomy" id="65129"/>
    <lineage>
        <taxon>Eukaryota</taxon>
        <taxon>Sar</taxon>
        <taxon>Alveolata</taxon>
        <taxon>Ciliophora</taxon>
        <taxon>Intramacronucleata</taxon>
        <taxon>Oligohymenophorea</taxon>
        <taxon>Peniculida</taxon>
        <taxon>Parameciidae</taxon>
        <taxon>Paramecium</taxon>
    </lineage>
</organism>
<sequence>MYCIVKKIAINFKRKRVSQIVVQNICDCLRNNLKKLQINWKPQIKNQSTPSYFMSIALTTQHTVVYMLLQHNKNSCIKYPIQMIIKLKMNINGTLRFQILLNYTHLLSIILVSIKIRRLIESLIQIN</sequence>
<proteinExistence type="predicted"/>
<comment type="caution">
    <text evidence="1">The sequence shown here is derived from an EMBL/GenBank/DDBJ whole genome shotgun (WGS) entry which is preliminary data.</text>
</comment>
<name>A0A8S1KHD6_9CILI</name>
<dbReference type="Proteomes" id="UP000692954">
    <property type="component" value="Unassembled WGS sequence"/>
</dbReference>
<keyword evidence="2" id="KW-1185">Reference proteome</keyword>
<dbReference type="OrthoDB" id="295029at2759"/>